<name>A0A183G6A1_HELPZ</name>
<gene>
    <name evidence="3" type="ORF">HPBE_LOCUS17217</name>
</gene>
<keyword evidence="2" id="KW-0812">Transmembrane</keyword>
<dbReference type="WBParaSite" id="HPBE_0001721501-mRNA-1">
    <property type="protein sequence ID" value="HPBE_0001721501-mRNA-1"/>
    <property type="gene ID" value="HPBE_0001721501"/>
</dbReference>
<evidence type="ECO:0000313" key="3">
    <source>
        <dbReference type="EMBL" id="VDP08247.1"/>
    </source>
</evidence>
<accession>A0A3P8A365</accession>
<reference evidence="3 4" key="1">
    <citation type="submission" date="2018-11" db="EMBL/GenBank/DDBJ databases">
        <authorList>
            <consortium name="Pathogen Informatics"/>
        </authorList>
    </citation>
    <scope>NUCLEOTIDE SEQUENCE [LARGE SCALE GENOMIC DNA]</scope>
</reference>
<proteinExistence type="predicted"/>
<organism evidence="4 5">
    <name type="scientific">Heligmosomoides polygyrus</name>
    <name type="common">Parasitic roundworm</name>
    <dbReference type="NCBI Taxonomy" id="6339"/>
    <lineage>
        <taxon>Eukaryota</taxon>
        <taxon>Metazoa</taxon>
        <taxon>Ecdysozoa</taxon>
        <taxon>Nematoda</taxon>
        <taxon>Chromadorea</taxon>
        <taxon>Rhabditida</taxon>
        <taxon>Rhabditina</taxon>
        <taxon>Rhabditomorpha</taxon>
        <taxon>Strongyloidea</taxon>
        <taxon>Heligmosomidae</taxon>
        <taxon>Heligmosomoides</taxon>
    </lineage>
</organism>
<dbReference type="AlphaFoldDB" id="A0A183G6A1"/>
<dbReference type="EMBL" id="UZAH01029864">
    <property type="protein sequence ID" value="VDP08247.1"/>
    <property type="molecule type" value="Genomic_DNA"/>
</dbReference>
<sequence>MKNRKIVAIAMFLYFPVCVNYMLLFGRIVTVPLVTDCLGFLVFFNPIVTMLSISDYRRYLLSLLRQNKNKPQGQSVVSSSNPTIIVSERNAG</sequence>
<keyword evidence="4" id="KW-1185">Reference proteome</keyword>
<feature type="transmembrane region" description="Helical" evidence="2">
    <location>
        <begin position="7"/>
        <end position="26"/>
    </location>
</feature>
<evidence type="ECO:0000256" key="1">
    <source>
        <dbReference type="SAM" id="MobiDB-lite"/>
    </source>
</evidence>
<protein>
    <submittedName>
        <fullName evidence="5">G_PROTEIN_RECEP_F1_2 domain-containing protein</fullName>
    </submittedName>
</protein>
<feature type="region of interest" description="Disordered" evidence="1">
    <location>
        <begin position="69"/>
        <end position="92"/>
    </location>
</feature>
<accession>A0A183G6A1</accession>
<evidence type="ECO:0000313" key="5">
    <source>
        <dbReference type="WBParaSite" id="HPBE_0001721501-mRNA-1"/>
    </source>
</evidence>
<evidence type="ECO:0000313" key="4">
    <source>
        <dbReference type="Proteomes" id="UP000050761"/>
    </source>
</evidence>
<keyword evidence="2" id="KW-1133">Transmembrane helix</keyword>
<keyword evidence="2" id="KW-0472">Membrane</keyword>
<feature type="compositionally biased region" description="Polar residues" evidence="1">
    <location>
        <begin position="69"/>
        <end position="84"/>
    </location>
</feature>
<evidence type="ECO:0000256" key="2">
    <source>
        <dbReference type="SAM" id="Phobius"/>
    </source>
</evidence>
<reference evidence="5" key="2">
    <citation type="submission" date="2019-09" db="UniProtKB">
        <authorList>
            <consortium name="WormBaseParasite"/>
        </authorList>
    </citation>
    <scope>IDENTIFICATION</scope>
</reference>
<feature type="transmembrane region" description="Helical" evidence="2">
    <location>
        <begin position="38"/>
        <end position="56"/>
    </location>
</feature>
<dbReference type="Proteomes" id="UP000050761">
    <property type="component" value="Unassembled WGS sequence"/>
</dbReference>